<evidence type="ECO:0000259" key="2">
    <source>
        <dbReference type="Pfam" id="PF00775"/>
    </source>
</evidence>
<gene>
    <name evidence="3" type="ORF">BJ508DRAFT_157627</name>
</gene>
<dbReference type="Proteomes" id="UP000275078">
    <property type="component" value="Unassembled WGS sequence"/>
</dbReference>
<evidence type="ECO:0000313" key="3">
    <source>
        <dbReference type="EMBL" id="RPA85913.1"/>
    </source>
</evidence>
<dbReference type="GO" id="GO:0008199">
    <property type="term" value="F:ferric iron binding"/>
    <property type="evidence" value="ECO:0007669"/>
    <property type="project" value="InterPro"/>
</dbReference>
<sequence>MLIFIVIVTANPNLHKREHALNPRQAVSCVLSPEVDTGPYYLNAQLIREDIREGQVGVPVLLDAQVIDVNTCQPIPNIYVDFWSCNSTGTYSGYAVEGTLGLTHLRGIGVTDEDGIAQITTIFPGWYSGRATHIHVATHHNAVANTNTKTITGGTVSHVGQIFFEEKFLTQIDNTAPYNRNTLRRVRNAEDIYVGQAQANGYNSVATSVLLGSNLAQGLASSFTLAVNPGIDYTNGLNSPVRQPGVPVGGGNGGTTTRPGTTPTQPSQPPAGGNLQKYSQCGGLYNPFFL</sequence>
<feature type="compositionally biased region" description="Low complexity" evidence="1">
    <location>
        <begin position="255"/>
        <end position="273"/>
    </location>
</feature>
<organism evidence="3 4">
    <name type="scientific">Ascobolus immersus RN42</name>
    <dbReference type="NCBI Taxonomy" id="1160509"/>
    <lineage>
        <taxon>Eukaryota</taxon>
        <taxon>Fungi</taxon>
        <taxon>Dikarya</taxon>
        <taxon>Ascomycota</taxon>
        <taxon>Pezizomycotina</taxon>
        <taxon>Pezizomycetes</taxon>
        <taxon>Pezizales</taxon>
        <taxon>Ascobolaceae</taxon>
        <taxon>Ascobolus</taxon>
    </lineage>
</organism>
<dbReference type="OrthoDB" id="121380at2759"/>
<dbReference type="STRING" id="1160509.A0A3N4IIE8"/>
<dbReference type="Gene3D" id="2.60.130.10">
    <property type="entry name" value="Aromatic compound dioxygenase"/>
    <property type="match status" value="1"/>
</dbReference>
<keyword evidence="4" id="KW-1185">Reference proteome</keyword>
<dbReference type="CDD" id="cd03457">
    <property type="entry name" value="intradiol_dioxygenase_like"/>
    <property type="match status" value="1"/>
</dbReference>
<keyword evidence="3" id="KW-0560">Oxidoreductase</keyword>
<keyword evidence="3" id="KW-0223">Dioxygenase</keyword>
<dbReference type="InterPro" id="IPR015889">
    <property type="entry name" value="Intradiol_dOase_core"/>
</dbReference>
<accession>A0A3N4IIE8</accession>
<proteinExistence type="predicted"/>
<feature type="domain" description="Intradiol ring-cleavage dioxygenases" evidence="2">
    <location>
        <begin position="46"/>
        <end position="135"/>
    </location>
</feature>
<dbReference type="PANTHER" id="PTHR34315:SF1">
    <property type="entry name" value="INTRADIOL RING-CLEAVAGE DIOXYGENASES DOMAIN-CONTAINING PROTEIN-RELATED"/>
    <property type="match status" value="1"/>
</dbReference>
<dbReference type="EMBL" id="ML119651">
    <property type="protein sequence ID" value="RPA85913.1"/>
    <property type="molecule type" value="Genomic_DNA"/>
</dbReference>
<dbReference type="GO" id="GO:0016702">
    <property type="term" value="F:oxidoreductase activity, acting on single donors with incorporation of molecular oxygen, incorporation of two atoms of oxygen"/>
    <property type="evidence" value="ECO:0007669"/>
    <property type="project" value="InterPro"/>
</dbReference>
<evidence type="ECO:0000256" key="1">
    <source>
        <dbReference type="SAM" id="MobiDB-lite"/>
    </source>
</evidence>
<dbReference type="PANTHER" id="PTHR34315">
    <property type="match status" value="1"/>
</dbReference>
<protein>
    <submittedName>
        <fullName evidence="3">Aromatic compound dioxygenase</fullName>
    </submittedName>
</protein>
<evidence type="ECO:0000313" key="4">
    <source>
        <dbReference type="Proteomes" id="UP000275078"/>
    </source>
</evidence>
<dbReference type="SUPFAM" id="SSF49482">
    <property type="entry name" value="Aromatic compound dioxygenase"/>
    <property type="match status" value="1"/>
</dbReference>
<dbReference type="AlphaFoldDB" id="A0A3N4IIE8"/>
<feature type="region of interest" description="Disordered" evidence="1">
    <location>
        <begin position="237"/>
        <end position="277"/>
    </location>
</feature>
<name>A0A3N4IIE8_ASCIM</name>
<dbReference type="InterPro" id="IPR000627">
    <property type="entry name" value="Intradiol_dOase_C"/>
</dbReference>
<reference evidence="3 4" key="1">
    <citation type="journal article" date="2018" name="Nat. Ecol. Evol.">
        <title>Pezizomycetes genomes reveal the molecular basis of ectomycorrhizal truffle lifestyle.</title>
        <authorList>
            <person name="Murat C."/>
            <person name="Payen T."/>
            <person name="Noel B."/>
            <person name="Kuo A."/>
            <person name="Morin E."/>
            <person name="Chen J."/>
            <person name="Kohler A."/>
            <person name="Krizsan K."/>
            <person name="Balestrini R."/>
            <person name="Da Silva C."/>
            <person name="Montanini B."/>
            <person name="Hainaut M."/>
            <person name="Levati E."/>
            <person name="Barry K.W."/>
            <person name="Belfiori B."/>
            <person name="Cichocki N."/>
            <person name="Clum A."/>
            <person name="Dockter R.B."/>
            <person name="Fauchery L."/>
            <person name="Guy J."/>
            <person name="Iotti M."/>
            <person name="Le Tacon F."/>
            <person name="Lindquist E.A."/>
            <person name="Lipzen A."/>
            <person name="Malagnac F."/>
            <person name="Mello A."/>
            <person name="Molinier V."/>
            <person name="Miyauchi S."/>
            <person name="Poulain J."/>
            <person name="Riccioni C."/>
            <person name="Rubini A."/>
            <person name="Sitrit Y."/>
            <person name="Splivallo R."/>
            <person name="Traeger S."/>
            <person name="Wang M."/>
            <person name="Zifcakova L."/>
            <person name="Wipf D."/>
            <person name="Zambonelli A."/>
            <person name="Paolocci F."/>
            <person name="Nowrousian M."/>
            <person name="Ottonello S."/>
            <person name="Baldrian P."/>
            <person name="Spatafora J.W."/>
            <person name="Henrissat B."/>
            <person name="Nagy L.G."/>
            <person name="Aury J.M."/>
            <person name="Wincker P."/>
            <person name="Grigoriev I.V."/>
            <person name="Bonfante P."/>
            <person name="Martin F.M."/>
        </authorList>
    </citation>
    <scope>NUCLEOTIDE SEQUENCE [LARGE SCALE GENOMIC DNA]</scope>
    <source>
        <strain evidence="3 4">RN42</strain>
    </source>
</reference>
<dbReference type="Pfam" id="PF00775">
    <property type="entry name" value="Dioxygenase_C"/>
    <property type="match status" value="1"/>
</dbReference>